<proteinExistence type="predicted"/>
<evidence type="ECO:0000256" key="1">
    <source>
        <dbReference type="SAM" id="Phobius"/>
    </source>
</evidence>
<keyword evidence="3" id="KW-1185">Reference proteome</keyword>
<gene>
    <name evidence="2" type="ORF">GCM10023329_16680</name>
</gene>
<reference evidence="3" key="1">
    <citation type="journal article" date="2019" name="Int. J. Syst. Evol. Microbiol.">
        <title>The Global Catalogue of Microorganisms (GCM) 10K type strain sequencing project: providing services to taxonomists for standard genome sequencing and annotation.</title>
        <authorList>
            <consortium name="The Broad Institute Genomics Platform"/>
            <consortium name="The Broad Institute Genome Sequencing Center for Infectious Disease"/>
            <person name="Wu L."/>
            <person name="Ma J."/>
        </authorList>
    </citation>
    <scope>NUCLEOTIDE SEQUENCE [LARGE SCALE GENOMIC DNA]</scope>
    <source>
        <strain evidence="3">JCM 18324</strain>
    </source>
</reference>
<accession>A0ABP8ZZR5</accession>
<keyword evidence="1" id="KW-1133">Transmembrane helix</keyword>
<feature type="transmembrane region" description="Helical" evidence="1">
    <location>
        <begin position="14"/>
        <end position="35"/>
    </location>
</feature>
<dbReference type="Proteomes" id="UP001501147">
    <property type="component" value="Unassembled WGS sequence"/>
</dbReference>
<protein>
    <recommendedName>
        <fullName evidence="4">DUF1449 family protein</fullName>
    </recommendedName>
</protein>
<feature type="transmembrane region" description="Helical" evidence="1">
    <location>
        <begin position="47"/>
        <end position="72"/>
    </location>
</feature>
<evidence type="ECO:0000313" key="3">
    <source>
        <dbReference type="Proteomes" id="UP001501147"/>
    </source>
</evidence>
<dbReference type="EMBL" id="BAABJV010000003">
    <property type="protein sequence ID" value="GAA4770335.1"/>
    <property type="molecule type" value="Genomic_DNA"/>
</dbReference>
<evidence type="ECO:0008006" key="4">
    <source>
        <dbReference type="Google" id="ProtNLM"/>
    </source>
</evidence>
<dbReference type="RefSeq" id="WP_345611517.1">
    <property type="nucleotide sequence ID" value="NZ_BAABJV010000003.1"/>
</dbReference>
<name>A0ABP8ZZR5_9ACTN</name>
<keyword evidence="1" id="KW-0472">Membrane</keyword>
<keyword evidence="1" id="KW-0812">Transmembrane</keyword>
<organism evidence="2 3">
    <name type="scientific">Streptomyces sanyensis</name>
    <dbReference type="NCBI Taxonomy" id="568869"/>
    <lineage>
        <taxon>Bacteria</taxon>
        <taxon>Bacillati</taxon>
        <taxon>Actinomycetota</taxon>
        <taxon>Actinomycetes</taxon>
        <taxon>Kitasatosporales</taxon>
        <taxon>Streptomycetaceae</taxon>
        <taxon>Streptomyces</taxon>
    </lineage>
</organism>
<comment type="caution">
    <text evidence="2">The sequence shown here is derived from an EMBL/GenBank/DDBJ whole genome shotgun (WGS) entry which is preliminary data.</text>
</comment>
<sequence length="218" mass="22480">MNEFLSAVAAFPTALFSAALAVVVVFWLLVLLGAAEPGTFDADVESAGAGSAGLAGVPVAVAASLLIVLAWFTSLCGAVLLHRSGLTGLPHAALACTVLLLACLVSWRVTRRLVRLLAKLFPEERGPSRHDFIGMTCTIRTGRVDTRFGQAEVTAPDGSTALVQVRQPAPGGPAEDGPALSAGATALLYAFDEDGEFFWVAPFSPFGELPGTGMPTAA</sequence>
<feature type="transmembrane region" description="Helical" evidence="1">
    <location>
        <begin position="92"/>
        <end position="110"/>
    </location>
</feature>
<evidence type="ECO:0000313" key="2">
    <source>
        <dbReference type="EMBL" id="GAA4770335.1"/>
    </source>
</evidence>